<sequence length="497" mass="52010">MLVVGIDKGTSVTKTAVFDENGTQVVSASRRVRQFHDGPGWHEEDPEDTWARTAETVAECMAALGPRAADVVGVGVTGHMGGAWFVDAAGRSVRRAIAWPDTRANDVVARLENGPDLDEFLRITENGALPGMTVPLLAHLGPDLVDEVHVVLNAKDFVGLRLTGRMASEPSDAAFVPSDIDRGTYSARVLEILGARAWSGKFPELIPSGAVLGEVTPDAAGLTGLPVGTPVVAGLGDAPAAMVGCGAVTPGSAVSILGTSWLSANVVPDPHGGARGIGWMYPMPNGAFAHFVAQQAGSSTFDWWLRHLAPDVSGTRDFAALEAEVLAVPEAATALTFLPYFSAAGTQAPFKAPNLRGTLLGLEDATSRADVFRAVYEGLAYSMADCYSAFGRTAETIRLTGGGAASAIWPGVLSNIMGVPVELLAADEGAALGVAVLAGVAAGVWPTLEAAEKSVVRVVRRIEPDAELHRAHQHQFARFTTAQRMTRAFYDDPRGTA</sequence>
<dbReference type="Pfam" id="PF00370">
    <property type="entry name" value="FGGY_N"/>
    <property type="match status" value="1"/>
</dbReference>
<dbReference type="PROSITE" id="PS00445">
    <property type="entry name" value="FGGY_KINASES_2"/>
    <property type="match status" value="1"/>
</dbReference>
<keyword evidence="9" id="KW-1185">Reference proteome</keyword>
<dbReference type="InterPro" id="IPR000577">
    <property type="entry name" value="Carb_kinase_FGGY"/>
</dbReference>
<keyword evidence="2" id="KW-0119">Carbohydrate metabolism</keyword>
<dbReference type="PANTHER" id="PTHR43095:SF5">
    <property type="entry name" value="XYLULOSE KINASE"/>
    <property type="match status" value="1"/>
</dbReference>
<dbReference type="InterPro" id="IPR018484">
    <property type="entry name" value="FGGY_N"/>
</dbReference>
<feature type="domain" description="Carbohydrate kinase FGGY N-terminal" evidence="6">
    <location>
        <begin position="3"/>
        <end position="244"/>
    </location>
</feature>
<dbReference type="Pfam" id="PF02782">
    <property type="entry name" value="FGGY_C"/>
    <property type="match status" value="1"/>
</dbReference>
<evidence type="ECO:0000256" key="1">
    <source>
        <dbReference type="ARBA" id="ARBA00009156"/>
    </source>
</evidence>
<evidence type="ECO:0000256" key="5">
    <source>
        <dbReference type="RuleBase" id="RU003733"/>
    </source>
</evidence>
<proteinExistence type="inferred from homology"/>
<dbReference type="PANTHER" id="PTHR43095">
    <property type="entry name" value="SUGAR KINASE"/>
    <property type="match status" value="1"/>
</dbReference>
<name>A0ABN0UZM8_9ACTN</name>
<keyword evidence="4 5" id="KW-0418">Kinase</keyword>
<keyword evidence="3 5" id="KW-0808">Transferase</keyword>
<evidence type="ECO:0000256" key="3">
    <source>
        <dbReference type="ARBA" id="ARBA00022679"/>
    </source>
</evidence>
<reference evidence="8 9" key="1">
    <citation type="journal article" date="2019" name="Int. J. Syst. Evol. Microbiol.">
        <title>The Global Catalogue of Microorganisms (GCM) 10K type strain sequencing project: providing services to taxonomists for standard genome sequencing and annotation.</title>
        <authorList>
            <consortium name="The Broad Institute Genomics Platform"/>
            <consortium name="The Broad Institute Genome Sequencing Center for Infectious Disease"/>
            <person name="Wu L."/>
            <person name="Ma J."/>
        </authorList>
    </citation>
    <scope>NUCLEOTIDE SEQUENCE [LARGE SCALE GENOMIC DNA]</scope>
    <source>
        <strain evidence="8 9">JCM 10425</strain>
    </source>
</reference>
<evidence type="ECO:0000313" key="9">
    <source>
        <dbReference type="Proteomes" id="UP001500967"/>
    </source>
</evidence>
<evidence type="ECO:0000256" key="2">
    <source>
        <dbReference type="ARBA" id="ARBA00022629"/>
    </source>
</evidence>
<dbReference type="InterPro" id="IPR018485">
    <property type="entry name" value="FGGY_C"/>
</dbReference>
<dbReference type="Gene3D" id="3.30.420.40">
    <property type="match status" value="2"/>
</dbReference>
<evidence type="ECO:0000259" key="7">
    <source>
        <dbReference type="Pfam" id="PF02782"/>
    </source>
</evidence>
<dbReference type="Proteomes" id="UP001500967">
    <property type="component" value="Unassembled WGS sequence"/>
</dbReference>
<dbReference type="RefSeq" id="WP_344652628.1">
    <property type="nucleotide sequence ID" value="NZ_BAAAGX010000028.1"/>
</dbReference>
<evidence type="ECO:0000313" key="8">
    <source>
        <dbReference type="EMBL" id="GAA0268037.1"/>
    </source>
</evidence>
<comment type="caution">
    <text evidence="8">The sequence shown here is derived from an EMBL/GenBank/DDBJ whole genome shotgun (WGS) entry which is preliminary data.</text>
</comment>
<dbReference type="PIRSF" id="PIRSF000538">
    <property type="entry name" value="GlpK"/>
    <property type="match status" value="1"/>
</dbReference>
<accession>A0ABN0UZM8</accession>
<organism evidence="8 9">
    <name type="scientific">Cryptosporangium japonicum</name>
    <dbReference type="NCBI Taxonomy" id="80872"/>
    <lineage>
        <taxon>Bacteria</taxon>
        <taxon>Bacillati</taxon>
        <taxon>Actinomycetota</taxon>
        <taxon>Actinomycetes</taxon>
        <taxon>Cryptosporangiales</taxon>
        <taxon>Cryptosporangiaceae</taxon>
        <taxon>Cryptosporangium</taxon>
    </lineage>
</organism>
<dbReference type="CDD" id="cd07802">
    <property type="entry name" value="ASKHA_NBD_FGGY_EcLyxK-like"/>
    <property type="match status" value="1"/>
</dbReference>
<dbReference type="InterPro" id="IPR018483">
    <property type="entry name" value="Carb_kinase_FGGY_CS"/>
</dbReference>
<evidence type="ECO:0000259" key="6">
    <source>
        <dbReference type="Pfam" id="PF00370"/>
    </source>
</evidence>
<dbReference type="InterPro" id="IPR050406">
    <property type="entry name" value="FGGY_Carb_Kinase"/>
</dbReference>
<feature type="domain" description="Carbohydrate kinase FGGY C-terminal" evidence="7">
    <location>
        <begin position="256"/>
        <end position="442"/>
    </location>
</feature>
<dbReference type="GO" id="GO:0016301">
    <property type="term" value="F:kinase activity"/>
    <property type="evidence" value="ECO:0007669"/>
    <property type="project" value="UniProtKB-KW"/>
</dbReference>
<dbReference type="InterPro" id="IPR043129">
    <property type="entry name" value="ATPase_NBD"/>
</dbReference>
<protein>
    <submittedName>
        <fullName evidence="8">FGGY-family carbohydrate kinase</fullName>
    </submittedName>
</protein>
<comment type="similarity">
    <text evidence="1 5">Belongs to the FGGY kinase family.</text>
</comment>
<keyword evidence="2" id="KW-0859">Xylose metabolism</keyword>
<dbReference type="EMBL" id="BAAAGX010000028">
    <property type="protein sequence ID" value="GAA0268037.1"/>
    <property type="molecule type" value="Genomic_DNA"/>
</dbReference>
<gene>
    <name evidence="8" type="ORF">GCM10009539_63670</name>
</gene>
<evidence type="ECO:0000256" key="4">
    <source>
        <dbReference type="ARBA" id="ARBA00022777"/>
    </source>
</evidence>
<dbReference type="SUPFAM" id="SSF53067">
    <property type="entry name" value="Actin-like ATPase domain"/>
    <property type="match status" value="2"/>
</dbReference>